<feature type="domain" description="Starch synthase catalytic" evidence="9">
    <location>
        <begin position="2"/>
        <end position="240"/>
    </location>
</feature>
<dbReference type="NCBIfam" id="NF001898">
    <property type="entry name" value="PRK00654.1-1"/>
    <property type="match status" value="1"/>
</dbReference>
<dbReference type="InterPro" id="IPR011835">
    <property type="entry name" value="GS/SS"/>
</dbReference>
<dbReference type="InterPro" id="IPR001296">
    <property type="entry name" value="Glyco_trans_1"/>
</dbReference>
<dbReference type="EC" id="2.4.1.21" evidence="7"/>
<evidence type="ECO:0000256" key="1">
    <source>
        <dbReference type="ARBA" id="ARBA00001478"/>
    </source>
</evidence>
<dbReference type="Proteomes" id="UP001589836">
    <property type="component" value="Unassembled WGS sequence"/>
</dbReference>
<comment type="catalytic activity">
    <reaction evidence="1 7">
        <text>[(1-&gt;4)-alpha-D-glucosyl](n) + ADP-alpha-D-glucose = [(1-&gt;4)-alpha-D-glucosyl](n+1) + ADP + H(+)</text>
        <dbReference type="Rhea" id="RHEA:18189"/>
        <dbReference type="Rhea" id="RHEA-COMP:9584"/>
        <dbReference type="Rhea" id="RHEA-COMP:9587"/>
        <dbReference type="ChEBI" id="CHEBI:15378"/>
        <dbReference type="ChEBI" id="CHEBI:15444"/>
        <dbReference type="ChEBI" id="CHEBI:57498"/>
        <dbReference type="ChEBI" id="CHEBI:456216"/>
        <dbReference type="EC" id="2.4.1.21"/>
    </reaction>
</comment>
<dbReference type="PANTHER" id="PTHR45825">
    <property type="entry name" value="GRANULE-BOUND STARCH SYNTHASE 1, CHLOROPLASTIC/AMYLOPLASTIC"/>
    <property type="match status" value="1"/>
</dbReference>
<keyword evidence="11" id="KW-1185">Reference proteome</keyword>
<dbReference type="PANTHER" id="PTHR45825:SF11">
    <property type="entry name" value="ALPHA AMYLASE DOMAIN-CONTAINING PROTEIN"/>
    <property type="match status" value="1"/>
</dbReference>
<comment type="pathway">
    <text evidence="7">Glycan biosynthesis; glycogen biosynthesis.</text>
</comment>
<dbReference type="RefSeq" id="WP_377344593.1">
    <property type="nucleotide sequence ID" value="NZ_JBHLTP010000001.1"/>
</dbReference>
<comment type="function">
    <text evidence="2 7">Synthesizes alpha-1,4-glucan chains using ADP-glucose.</text>
</comment>
<dbReference type="NCBIfam" id="TIGR02095">
    <property type="entry name" value="glgA"/>
    <property type="match status" value="1"/>
</dbReference>
<dbReference type="GO" id="GO:0009011">
    <property type="term" value="F:alpha-1,4-glucan glucosyltransferase (ADP-glucose donor) activity"/>
    <property type="evidence" value="ECO:0007669"/>
    <property type="project" value="UniProtKB-EC"/>
</dbReference>
<evidence type="ECO:0000256" key="5">
    <source>
        <dbReference type="ARBA" id="ARBA00022679"/>
    </source>
</evidence>
<evidence type="ECO:0000256" key="6">
    <source>
        <dbReference type="ARBA" id="ARBA00023056"/>
    </source>
</evidence>
<comment type="similarity">
    <text evidence="3 7">Belongs to the glycosyltransferase 1 family. Bacterial/plant glycogen synthase subfamily.</text>
</comment>
<dbReference type="HAMAP" id="MF_00484">
    <property type="entry name" value="Glycogen_synth"/>
    <property type="match status" value="1"/>
</dbReference>
<feature type="binding site" evidence="7">
    <location>
        <position position="15"/>
    </location>
    <ligand>
        <name>ADP-alpha-D-glucose</name>
        <dbReference type="ChEBI" id="CHEBI:57498"/>
    </ligand>
</feature>
<dbReference type="CDD" id="cd03791">
    <property type="entry name" value="GT5_Glycogen_synthase_DULL1-like"/>
    <property type="match status" value="1"/>
</dbReference>
<evidence type="ECO:0000313" key="11">
    <source>
        <dbReference type="Proteomes" id="UP001589836"/>
    </source>
</evidence>
<evidence type="ECO:0000259" key="9">
    <source>
        <dbReference type="Pfam" id="PF08323"/>
    </source>
</evidence>
<evidence type="ECO:0000256" key="2">
    <source>
        <dbReference type="ARBA" id="ARBA00002764"/>
    </source>
</evidence>
<keyword evidence="5 7" id="KW-0808">Transferase</keyword>
<dbReference type="EMBL" id="JBHLTP010000001">
    <property type="protein sequence ID" value="MFC0522102.1"/>
    <property type="molecule type" value="Genomic_DNA"/>
</dbReference>
<accession>A0ABV6LI88</accession>
<dbReference type="Gene3D" id="3.40.50.2000">
    <property type="entry name" value="Glycogen Phosphorylase B"/>
    <property type="match status" value="2"/>
</dbReference>
<name>A0ABV6LI88_9BACI</name>
<proteinExistence type="inferred from homology"/>
<dbReference type="Pfam" id="PF00534">
    <property type="entry name" value="Glycos_transf_1"/>
    <property type="match status" value="1"/>
</dbReference>
<feature type="domain" description="Glycosyl transferase family 1" evidence="8">
    <location>
        <begin position="294"/>
        <end position="438"/>
    </location>
</feature>
<gene>
    <name evidence="7 10" type="primary">glgA</name>
    <name evidence="10" type="ORF">ACFFGV_00670</name>
</gene>
<evidence type="ECO:0000256" key="7">
    <source>
        <dbReference type="HAMAP-Rule" id="MF_00484"/>
    </source>
</evidence>
<dbReference type="InterPro" id="IPR013534">
    <property type="entry name" value="Starch_synth_cat_dom"/>
</dbReference>
<keyword evidence="6 7" id="KW-0320">Glycogen biosynthesis</keyword>
<organism evidence="10 11">
    <name type="scientific">Pontibacillus salicampi</name>
    <dbReference type="NCBI Taxonomy" id="1449801"/>
    <lineage>
        <taxon>Bacteria</taxon>
        <taxon>Bacillati</taxon>
        <taxon>Bacillota</taxon>
        <taxon>Bacilli</taxon>
        <taxon>Bacillales</taxon>
        <taxon>Bacillaceae</taxon>
        <taxon>Pontibacillus</taxon>
    </lineage>
</organism>
<protein>
    <recommendedName>
        <fullName evidence="7">Glycogen synthase</fullName>
        <ecNumber evidence="7">2.4.1.21</ecNumber>
    </recommendedName>
    <alternativeName>
        <fullName evidence="7">Starch [bacterial glycogen] synthase</fullName>
    </alternativeName>
</protein>
<keyword evidence="4 7" id="KW-0328">Glycosyltransferase</keyword>
<evidence type="ECO:0000313" key="10">
    <source>
        <dbReference type="EMBL" id="MFC0522102.1"/>
    </source>
</evidence>
<dbReference type="Pfam" id="PF08323">
    <property type="entry name" value="Glyco_transf_5"/>
    <property type="match status" value="1"/>
</dbReference>
<evidence type="ECO:0000256" key="3">
    <source>
        <dbReference type="ARBA" id="ARBA00010281"/>
    </source>
</evidence>
<sequence>MNILFAAAECVPFVKTGGLGDVVGSLPQSLQKQGVDARVILPKYKTIPAEYKDRMTLKYSTTISLGWRTQSCKVEELIEDGVHYYFIDNPYYFGRNYVYGNATQVSEAERYVFFVRAILEVLPAIGFQPDIIHAHDWQTAILPLFLQTHYQNHPFYLHTKTLFTIHNVKYQGIFPKEVLADLLQLEECFFTPERIEYYGQVNFMKAGIVYADKLTTVSHSYAKDIQTEAFGEGLHGVIKERQRDLLGIPSGIDYKRYNPYEDAYLAVARGVYDWKAENKRYLQQRLQLPVREVPMLALVTRLVSQKGIDLILASLPYILDKDVQLVILGRGERDYELELLEQASHFKHKLSVNIAFDEALAHQLYGAADLFLMPSLYEPSGLSHLIALQYETIPVVRETGGLKDTVLNYDEDTGEGNGFTFRDYSVQGLTEAVDNALDCFQDPFVWWRIHQNVRRSDYSWDRSSLRYKALYDQLALFSKAVTL</sequence>
<evidence type="ECO:0000256" key="4">
    <source>
        <dbReference type="ARBA" id="ARBA00022676"/>
    </source>
</evidence>
<dbReference type="SUPFAM" id="SSF53756">
    <property type="entry name" value="UDP-Glycosyltransferase/glycogen phosphorylase"/>
    <property type="match status" value="1"/>
</dbReference>
<reference evidence="10 11" key="1">
    <citation type="submission" date="2024-09" db="EMBL/GenBank/DDBJ databases">
        <authorList>
            <person name="Sun Q."/>
            <person name="Mori K."/>
        </authorList>
    </citation>
    <scope>NUCLEOTIDE SEQUENCE [LARGE SCALE GENOMIC DNA]</scope>
    <source>
        <strain evidence="10 11">NCAIM B.02529</strain>
    </source>
</reference>
<comment type="caution">
    <text evidence="10">The sequence shown here is derived from an EMBL/GenBank/DDBJ whole genome shotgun (WGS) entry which is preliminary data.</text>
</comment>
<evidence type="ECO:0000259" key="8">
    <source>
        <dbReference type="Pfam" id="PF00534"/>
    </source>
</evidence>